<dbReference type="EMBL" id="CP065728">
    <property type="protein sequence ID" value="QPT45500.1"/>
    <property type="molecule type" value="Genomic_DNA"/>
</dbReference>
<organism evidence="1 3">
    <name type="scientific">Moraxella nonliquefaciens</name>
    <dbReference type="NCBI Taxonomy" id="478"/>
    <lineage>
        <taxon>Bacteria</taxon>
        <taxon>Pseudomonadati</taxon>
        <taxon>Pseudomonadota</taxon>
        <taxon>Gammaproteobacteria</taxon>
        <taxon>Moraxellales</taxon>
        <taxon>Moraxellaceae</taxon>
        <taxon>Moraxella</taxon>
    </lineage>
</organism>
<protein>
    <submittedName>
        <fullName evidence="1">Uncharacterized protein</fullName>
    </submittedName>
</protein>
<reference evidence="2 4" key="2">
    <citation type="submission" date="2020-12" db="EMBL/GenBank/DDBJ databases">
        <title>FDA dAtabase for Regulatory Grade micrObial Sequences (FDA-ARGOS): Supporting development and validation of Infectious Disease Dx tests.</title>
        <authorList>
            <person name="Sproer C."/>
            <person name="Gronow S."/>
            <person name="Severitt S."/>
            <person name="Schroder I."/>
            <person name="Tallon L."/>
            <person name="Sadzewicz L."/>
            <person name="Zhao X."/>
            <person name="Boylan J."/>
            <person name="Ott S."/>
            <person name="Bowen H."/>
            <person name="Vavikolanu K."/>
            <person name="Mehta A."/>
            <person name="Aluvathingal J."/>
            <person name="Nadendla S."/>
            <person name="Lowell S."/>
            <person name="Myers T."/>
            <person name="Yan Y."/>
            <person name="Sichtig H."/>
        </authorList>
    </citation>
    <scope>NUCLEOTIDE SEQUENCE [LARGE SCALE GENOMIC DNA]</scope>
    <source>
        <strain evidence="2 4">FDAARGOS_869</strain>
    </source>
</reference>
<evidence type="ECO:0000313" key="3">
    <source>
        <dbReference type="Proteomes" id="UP000092575"/>
    </source>
</evidence>
<accession>A0A1B8QMQ7</accession>
<dbReference type="EMBL" id="LXTW01000010">
    <property type="protein sequence ID" value="OBX85171.1"/>
    <property type="molecule type" value="Genomic_DNA"/>
</dbReference>
<gene>
    <name evidence="1" type="ORF">A7456_10440</name>
    <name evidence="2" type="ORF">I6G26_05865</name>
</gene>
<name>A0A1B8QMQ7_MORNO</name>
<evidence type="ECO:0000313" key="4">
    <source>
        <dbReference type="Proteomes" id="UP000594834"/>
    </source>
</evidence>
<dbReference type="Proteomes" id="UP000092575">
    <property type="component" value="Unassembled WGS sequence"/>
</dbReference>
<reference evidence="1 3" key="1">
    <citation type="submission" date="2016-05" db="EMBL/GenBank/DDBJ databases">
        <title>Draft genome sequence of Moraxella nonliquefaciens CCUG 348T.</title>
        <authorList>
            <person name="Salva-Serra F."/>
            <person name="Engstrom-Jakobsson H."/>
            <person name="Thorell K."/>
            <person name="Gonzales-Siles L."/>
            <person name="Karlsson R."/>
            <person name="Boulund F."/>
            <person name="Engstrand L."/>
            <person name="Kristiansson E."/>
            <person name="Moore E."/>
        </authorList>
    </citation>
    <scope>NUCLEOTIDE SEQUENCE [LARGE SCALE GENOMIC DNA]</scope>
    <source>
        <strain evidence="1 3">CCUG 348</strain>
    </source>
</reference>
<dbReference type="STRING" id="478.A7456_10440"/>
<keyword evidence="4" id="KW-1185">Reference proteome</keyword>
<evidence type="ECO:0000313" key="1">
    <source>
        <dbReference type="EMBL" id="OBX85171.1"/>
    </source>
</evidence>
<dbReference type="AlphaFoldDB" id="A0A1B8QMQ7"/>
<dbReference type="RefSeq" id="WP_067007893.1">
    <property type="nucleotide sequence ID" value="NZ_CP065728.1"/>
</dbReference>
<sequence length="144" mass="17400">MTKIISKNQQWFLDNMIKEFRTKKYIKKYLIETESQLWKKIDVNQLPDKITKICEVQNKSDIDNFYEFYESSLNNLLIVHLDSYGVIYNFSISEYIKNYNIIDSQNNPLIVNYFKKYINKSSDISLLYDMALDRFSFERISKKK</sequence>
<proteinExistence type="predicted"/>
<evidence type="ECO:0000313" key="2">
    <source>
        <dbReference type="EMBL" id="QPT45500.1"/>
    </source>
</evidence>
<dbReference type="Proteomes" id="UP000594834">
    <property type="component" value="Chromosome"/>
</dbReference>